<dbReference type="InterPro" id="IPR010982">
    <property type="entry name" value="Lambda_DNA-bd_dom_sf"/>
</dbReference>
<proteinExistence type="predicted"/>
<organism evidence="1 2">
    <name type="scientific">Rhodococcus pyridinivorans</name>
    <dbReference type="NCBI Taxonomy" id="103816"/>
    <lineage>
        <taxon>Bacteria</taxon>
        <taxon>Bacillati</taxon>
        <taxon>Actinomycetota</taxon>
        <taxon>Actinomycetes</taxon>
        <taxon>Mycobacteriales</taxon>
        <taxon>Nocardiaceae</taxon>
        <taxon>Rhodococcus</taxon>
    </lineage>
</organism>
<name>A0A7M2XKX7_9NOCA</name>
<protein>
    <submittedName>
        <fullName evidence="1">Helix-turn-helix domain-containing protein</fullName>
    </submittedName>
</protein>
<dbReference type="RefSeq" id="WP_193902410.1">
    <property type="nucleotide sequence ID" value="NZ_CP063450.1"/>
</dbReference>
<dbReference type="EMBL" id="CP063450">
    <property type="protein sequence ID" value="QOV97630.1"/>
    <property type="molecule type" value="Genomic_DNA"/>
</dbReference>
<reference evidence="1 2" key="1">
    <citation type="submission" date="2020-10" db="EMBL/GenBank/DDBJ databases">
        <title>Whole genome sequence of oil-degrading bacteria Rhodococcus pyridinivorans strain 5Ap.</title>
        <authorList>
            <person name="Akhremchuk A.E."/>
            <person name="Valentovich L.N."/>
            <person name="Charniauskaya M.I."/>
            <person name="Bukliarevich H.A."/>
            <person name="Titok M.A."/>
        </authorList>
    </citation>
    <scope>NUCLEOTIDE SEQUENCE [LARGE SCALE GENOMIC DNA]</scope>
    <source>
        <strain evidence="1 2">5Ap</strain>
    </source>
</reference>
<evidence type="ECO:0000313" key="2">
    <source>
        <dbReference type="Proteomes" id="UP000593818"/>
    </source>
</evidence>
<dbReference type="Proteomes" id="UP000593818">
    <property type="component" value="Chromosome"/>
</dbReference>
<dbReference type="Gene3D" id="1.10.260.40">
    <property type="entry name" value="lambda repressor-like DNA-binding domains"/>
    <property type="match status" value="1"/>
</dbReference>
<evidence type="ECO:0000313" key="1">
    <source>
        <dbReference type="EMBL" id="QOV97630.1"/>
    </source>
</evidence>
<gene>
    <name evidence="1" type="ORF">INP59_17050</name>
</gene>
<dbReference type="Pfam" id="PF13384">
    <property type="entry name" value="HTH_23"/>
    <property type="match status" value="1"/>
</dbReference>
<keyword evidence="2" id="KW-1185">Reference proteome</keyword>
<sequence length="87" mass="9595">MTTTHPTEWTAEDSDALDVEILVNARRRTVPPLKSKMNPGHRRVMATAAQVLAEKGRNHHEIAEHLGVTARSVQRWKKAFAQSGGAA</sequence>
<accession>A0A7M2XKX7</accession>
<dbReference type="AlphaFoldDB" id="A0A7M2XKX7"/>
<dbReference type="GO" id="GO:0003677">
    <property type="term" value="F:DNA binding"/>
    <property type="evidence" value="ECO:0007669"/>
    <property type="project" value="InterPro"/>
</dbReference>